<reference evidence="6 7" key="1">
    <citation type="journal article" date="2008" name="Int. J. Syst. Evol. Microbiol.">
        <title>Neptunomonas japonica sp. nov., an Osedax japonicus symbiont-like bacterium isolated from sediment adjacent to sperm whale carcasses off Kagoshima, Japan.</title>
        <authorList>
            <person name="Miyazaki M."/>
            <person name="Nogi Y."/>
            <person name="Fujiwara Y."/>
            <person name="Kawato M."/>
            <person name="Kubokawa K."/>
            <person name="Horikoshi K."/>
        </authorList>
    </citation>
    <scope>NUCLEOTIDE SEQUENCE [LARGE SCALE GENOMIC DNA]</scope>
    <source>
        <strain evidence="6 7">JAMM 1380</strain>
    </source>
</reference>
<dbReference type="GO" id="GO:0000976">
    <property type="term" value="F:transcription cis-regulatory region binding"/>
    <property type="evidence" value="ECO:0007669"/>
    <property type="project" value="TreeGrafter"/>
</dbReference>
<dbReference type="FunFam" id="1.10.10.10:FF:000001">
    <property type="entry name" value="LysR family transcriptional regulator"/>
    <property type="match status" value="1"/>
</dbReference>
<dbReference type="EMBL" id="AP014546">
    <property type="protein sequence ID" value="BBB31272.1"/>
    <property type="molecule type" value="Genomic_DNA"/>
</dbReference>
<evidence type="ECO:0000256" key="4">
    <source>
        <dbReference type="ARBA" id="ARBA00023163"/>
    </source>
</evidence>
<keyword evidence="2" id="KW-0805">Transcription regulation</keyword>
<sequence length="297" mass="33221">MDTRTLQLFLSLSDTLHFGRASAFCHISASALSRTIKQLEEEIGVSLFIRDNRSVQLTHEGKLFQAYARDALAQWELTRNTLLEEAKELRGEVSIYCSVTASYSFLYDILSQFRKNFPSIEIKLHTGDPDLALNRVQNNEEDISIAAKPDQLPKDLTFKPIGISPLLFIAPKKRSAQSEAIALPVNTEQWSHVPMILSEGGVSRDRIDEWFRQLDTKPNIYAQVAGNEAIVSMVSLGFGVGVVPKIVLDNSPLADKIEILSVTPQLKPYEVGLFTLEKKLKNPLINALWSQIKTSLP</sequence>
<dbReference type="SUPFAM" id="SSF46785">
    <property type="entry name" value="Winged helix' DNA-binding domain"/>
    <property type="match status" value="1"/>
</dbReference>
<dbReference type="NCBIfam" id="NF008722">
    <property type="entry name" value="PRK11716.1"/>
    <property type="match status" value="1"/>
</dbReference>
<keyword evidence="7" id="KW-1185">Reference proteome</keyword>
<gene>
    <name evidence="6" type="primary">ilvY</name>
    <name evidence="6" type="ORF">NEJAP_3334</name>
</gene>
<dbReference type="Pfam" id="PF03466">
    <property type="entry name" value="LysR_substrate"/>
    <property type="match status" value="1"/>
</dbReference>
<dbReference type="CDD" id="cd08430">
    <property type="entry name" value="PBP2_IlvY"/>
    <property type="match status" value="1"/>
</dbReference>
<evidence type="ECO:0000313" key="7">
    <source>
        <dbReference type="Proteomes" id="UP000595332"/>
    </source>
</evidence>
<keyword evidence="4" id="KW-0804">Transcription</keyword>
<comment type="similarity">
    <text evidence="1">Belongs to the LysR transcriptional regulatory family.</text>
</comment>
<dbReference type="AlphaFoldDB" id="A0A7R6PRH2"/>
<dbReference type="InterPro" id="IPR036388">
    <property type="entry name" value="WH-like_DNA-bd_sf"/>
</dbReference>
<evidence type="ECO:0000256" key="1">
    <source>
        <dbReference type="ARBA" id="ARBA00009437"/>
    </source>
</evidence>
<dbReference type="InterPro" id="IPR005119">
    <property type="entry name" value="LysR_subst-bd"/>
</dbReference>
<dbReference type="Gene3D" id="3.40.190.10">
    <property type="entry name" value="Periplasmic binding protein-like II"/>
    <property type="match status" value="2"/>
</dbReference>
<dbReference type="PANTHER" id="PTHR30126:SF81">
    <property type="entry name" value="HTH-TYPE TRANSCRIPTIONAL REGULATOR ILVY"/>
    <property type="match status" value="1"/>
</dbReference>
<dbReference type="PANTHER" id="PTHR30126">
    <property type="entry name" value="HTH-TYPE TRANSCRIPTIONAL REGULATOR"/>
    <property type="match status" value="1"/>
</dbReference>
<dbReference type="Pfam" id="PF00126">
    <property type="entry name" value="HTH_1"/>
    <property type="match status" value="1"/>
</dbReference>
<evidence type="ECO:0000259" key="5">
    <source>
        <dbReference type="PROSITE" id="PS50931"/>
    </source>
</evidence>
<dbReference type="InterPro" id="IPR036390">
    <property type="entry name" value="WH_DNA-bd_sf"/>
</dbReference>
<dbReference type="KEGG" id="njp:NEJAP_3334"/>
<organism evidence="6 7">
    <name type="scientific">Neptunomonas japonica JAMM 1380</name>
    <dbReference type="NCBI Taxonomy" id="1441457"/>
    <lineage>
        <taxon>Bacteria</taxon>
        <taxon>Pseudomonadati</taxon>
        <taxon>Pseudomonadota</taxon>
        <taxon>Gammaproteobacteria</taxon>
        <taxon>Oceanospirillales</taxon>
        <taxon>Oceanospirillaceae</taxon>
        <taxon>Neptunomonas</taxon>
    </lineage>
</organism>
<accession>A0A7R6PRH2</accession>
<dbReference type="InterPro" id="IPR037404">
    <property type="entry name" value="IlvY_PBP2"/>
</dbReference>
<dbReference type="Gene3D" id="1.10.10.10">
    <property type="entry name" value="Winged helix-like DNA-binding domain superfamily/Winged helix DNA-binding domain"/>
    <property type="match status" value="1"/>
</dbReference>
<protein>
    <submittedName>
        <fullName evidence="6">LysR family transcriptional regulator, positive regulator for ilvC</fullName>
    </submittedName>
</protein>
<dbReference type="SUPFAM" id="SSF53850">
    <property type="entry name" value="Periplasmic binding protein-like II"/>
    <property type="match status" value="1"/>
</dbReference>
<proteinExistence type="inferred from homology"/>
<dbReference type="RefSeq" id="WP_201348385.1">
    <property type="nucleotide sequence ID" value="NZ_AP014546.1"/>
</dbReference>
<dbReference type="PROSITE" id="PS50931">
    <property type="entry name" value="HTH_LYSR"/>
    <property type="match status" value="1"/>
</dbReference>
<evidence type="ECO:0000256" key="2">
    <source>
        <dbReference type="ARBA" id="ARBA00023015"/>
    </source>
</evidence>
<evidence type="ECO:0000256" key="3">
    <source>
        <dbReference type="ARBA" id="ARBA00023125"/>
    </source>
</evidence>
<keyword evidence="3" id="KW-0238">DNA-binding</keyword>
<dbReference type="Proteomes" id="UP000595332">
    <property type="component" value="Chromosome"/>
</dbReference>
<feature type="domain" description="HTH lysR-type" evidence="5">
    <location>
        <begin position="1"/>
        <end position="58"/>
    </location>
</feature>
<dbReference type="InterPro" id="IPR000847">
    <property type="entry name" value="LysR_HTH_N"/>
</dbReference>
<dbReference type="GO" id="GO:0003700">
    <property type="term" value="F:DNA-binding transcription factor activity"/>
    <property type="evidence" value="ECO:0007669"/>
    <property type="project" value="InterPro"/>
</dbReference>
<name>A0A7R6PRH2_9GAMM</name>
<evidence type="ECO:0000313" key="6">
    <source>
        <dbReference type="EMBL" id="BBB31272.1"/>
    </source>
</evidence>